<keyword evidence="6" id="KW-0378">Hydrolase</keyword>
<dbReference type="SMART" id="SM00358">
    <property type="entry name" value="DSRM"/>
    <property type="match status" value="2"/>
</dbReference>
<dbReference type="Pfam" id="PF14709">
    <property type="entry name" value="DND1_DSRM"/>
    <property type="match status" value="1"/>
</dbReference>
<dbReference type="SUPFAM" id="SSF54768">
    <property type="entry name" value="dsRNA-binding domain-like"/>
    <property type="match status" value="2"/>
</dbReference>
<dbReference type="FunFam" id="1.10.1520.10:FF:000004">
    <property type="entry name" value="Endoribonuclease dicer-like 1"/>
    <property type="match status" value="1"/>
</dbReference>
<dbReference type="STRING" id="88036.D8R464"/>
<dbReference type="InterPro" id="IPR014720">
    <property type="entry name" value="dsRBD_dom"/>
</dbReference>
<organism evidence="13">
    <name type="scientific">Selaginella moellendorffii</name>
    <name type="common">Spikemoss</name>
    <dbReference type="NCBI Taxonomy" id="88036"/>
    <lineage>
        <taxon>Eukaryota</taxon>
        <taxon>Viridiplantae</taxon>
        <taxon>Streptophyta</taxon>
        <taxon>Embryophyta</taxon>
        <taxon>Tracheophyta</taxon>
        <taxon>Lycopodiopsida</taxon>
        <taxon>Selaginellales</taxon>
        <taxon>Selaginellaceae</taxon>
        <taxon>Selaginella</taxon>
    </lineage>
</organism>
<dbReference type="GO" id="GO:0003723">
    <property type="term" value="F:RNA binding"/>
    <property type="evidence" value="ECO:0000318"/>
    <property type="project" value="GO_Central"/>
</dbReference>
<feature type="domain" description="DRBM" evidence="10">
    <location>
        <begin position="449"/>
        <end position="523"/>
    </location>
</feature>
<feature type="domain" description="DRBM" evidence="10">
    <location>
        <begin position="369"/>
        <end position="432"/>
    </location>
</feature>
<dbReference type="GO" id="GO:0030422">
    <property type="term" value="P:siRNA processing"/>
    <property type="evidence" value="ECO:0000318"/>
    <property type="project" value="GO_Central"/>
</dbReference>
<dbReference type="GO" id="GO:0046872">
    <property type="term" value="F:metal ion binding"/>
    <property type="evidence" value="ECO:0007669"/>
    <property type="project" value="UniProtKB-KW"/>
</dbReference>
<dbReference type="Proteomes" id="UP000001514">
    <property type="component" value="Unassembled WGS sequence"/>
</dbReference>
<keyword evidence="5" id="KW-0255">Endonuclease</keyword>
<feature type="non-terminal residue" evidence="12">
    <location>
        <position position="1"/>
    </location>
</feature>
<dbReference type="PANTHER" id="PTHR14950">
    <property type="entry name" value="DICER-RELATED"/>
    <property type="match status" value="1"/>
</dbReference>
<evidence type="ECO:0000256" key="8">
    <source>
        <dbReference type="ARBA" id="ARBA00022884"/>
    </source>
</evidence>
<gene>
    <name evidence="12" type="ORF">SELMODRAFT_84784</name>
</gene>
<dbReference type="OrthoDB" id="416741at2759"/>
<evidence type="ECO:0000256" key="5">
    <source>
        <dbReference type="ARBA" id="ARBA00022759"/>
    </source>
</evidence>
<evidence type="ECO:0000256" key="6">
    <source>
        <dbReference type="ARBA" id="ARBA00022801"/>
    </source>
</evidence>
<feature type="domain" description="RNase III" evidence="11">
    <location>
        <begin position="195"/>
        <end position="343"/>
    </location>
</feature>
<dbReference type="GO" id="GO:0005737">
    <property type="term" value="C:cytoplasm"/>
    <property type="evidence" value="ECO:0000318"/>
    <property type="project" value="GO_Central"/>
</dbReference>
<dbReference type="Pfam" id="PF00636">
    <property type="entry name" value="Ribonuclease_3"/>
    <property type="match status" value="2"/>
</dbReference>
<evidence type="ECO:0000259" key="11">
    <source>
        <dbReference type="PROSITE" id="PS50142"/>
    </source>
</evidence>
<dbReference type="Gramene" id="EFJ33061">
    <property type="protein sequence ID" value="EFJ33061"/>
    <property type="gene ID" value="SELMODRAFT_84784"/>
</dbReference>
<dbReference type="GO" id="GO:0005634">
    <property type="term" value="C:nucleus"/>
    <property type="evidence" value="ECO:0000318"/>
    <property type="project" value="GO_Central"/>
</dbReference>
<dbReference type="PROSITE" id="PS50142">
    <property type="entry name" value="RNASE_3_2"/>
    <property type="match status" value="2"/>
</dbReference>
<evidence type="ECO:0000256" key="9">
    <source>
        <dbReference type="PROSITE-ProRule" id="PRU00266"/>
    </source>
</evidence>
<dbReference type="SMART" id="SM00535">
    <property type="entry name" value="RIBOc"/>
    <property type="match status" value="2"/>
</dbReference>
<dbReference type="Pfam" id="PF00035">
    <property type="entry name" value="dsrm"/>
    <property type="match status" value="1"/>
</dbReference>
<reference evidence="12 13" key="1">
    <citation type="journal article" date="2011" name="Science">
        <title>The Selaginella genome identifies genetic changes associated with the evolution of vascular plants.</title>
        <authorList>
            <person name="Banks J.A."/>
            <person name="Nishiyama T."/>
            <person name="Hasebe M."/>
            <person name="Bowman J.L."/>
            <person name="Gribskov M."/>
            <person name="dePamphilis C."/>
            <person name="Albert V.A."/>
            <person name="Aono N."/>
            <person name="Aoyama T."/>
            <person name="Ambrose B.A."/>
            <person name="Ashton N.W."/>
            <person name="Axtell M.J."/>
            <person name="Barker E."/>
            <person name="Barker M.S."/>
            <person name="Bennetzen J.L."/>
            <person name="Bonawitz N.D."/>
            <person name="Chapple C."/>
            <person name="Cheng C."/>
            <person name="Correa L.G."/>
            <person name="Dacre M."/>
            <person name="DeBarry J."/>
            <person name="Dreyer I."/>
            <person name="Elias M."/>
            <person name="Engstrom E.M."/>
            <person name="Estelle M."/>
            <person name="Feng L."/>
            <person name="Finet C."/>
            <person name="Floyd S.K."/>
            <person name="Frommer W.B."/>
            <person name="Fujita T."/>
            <person name="Gramzow L."/>
            <person name="Gutensohn M."/>
            <person name="Harholt J."/>
            <person name="Hattori M."/>
            <person name="Heyl A."/>
            <person name="Hirai T."/>
            <person name="Hiwatashi Y."/>
            <person name="Ishikawa M."/>
            <person name="Iwata M."/>
            <person name="Karol K.G."/>
            <person name="Koehler B."/>
            <person name="Kolukisaoglu U."/>
            <person name="Kubo M."/>
            <person name="Kurata T."/>
            <person name="Lalonde S."/>
            <person name="Li K."/>
            <person name="Li Y."/>
            <person name="Litt A."/>
            <person name="Lyons E."/>
            <person name="Manning G."/>
            <person name="Maruyama T."/>
            <person name="Michael T.P."/>
            <person name="Mikami K."/>
            <person name="Miyazaki S."/>
            <person name="Morinaga S."/>
            <person name="Murata T."/>
            <person name="Mueller-Roeber B."/>
            <person name="Nelson D.R."/>
            <person name="Obara M."/>
            <person name="Oguri Y."/>
            <person name="Olmstead R.G."/>
            <person name="Onodera N."/>
            <person name="Petersen B.L."/>
            <person name="Pils B."/>
            <person name="Prigge M."/>
            <person name="Rensing S.A."/>
            <person name="Riano-Pachon D.M."/>
            <person name="Roberts A.W."/>
            <person name="Sato Y."/>
            <person name="Scheller H.V."/>
            <person name="Schulz B."/>
            <person name="Schulz C."/>
            <person name="Shakirov E.V."/>
            <person name="Shibagaki N."/>
            <person name="Shinohara N."/>
            <person name="Shippen D.E."/>
            <person name="Soerensen I."/>
            <person name="Sotooka R."/>
            <person name="Sugimoto N."/>
            <person name="Sugita M."/>
            <person name="Sumikawa N."/>
            <person name="Tanurdzic M."/>
            <person name="Theissen G."/>
            <person name="Ulvskov P."/>
            <person name="Wakazuki S."/>
            <person name="Weng J.K."/>
            <person name="Willats W.W."/>
            <person name="Wipf D."/>
            <person name="Wolf P.G."/>
            <person name="Yang L."/>
            <person name="Zimmer A.D."/>
            <person name="Zhu Q."/>
            <person name="Mitros T."/>
            <person name="Hellsten U."/>
            <person name="Loque D."/>
            <person name="Otillar R."/>
            <person name="Salamov A."/>
            <person name="Schmutz J."/>
            <person name="Shapiro H."/>
            <person name="Lindquist E."/>
            <person name="Lucas S."/>
            <person name="Rokhsar D."/>
            <person name="Grigoriev I.V."/>
        </authorList>
    </citation>
    <scope>NUCLEOTIDE SEQUENCE [LARGE SCALE GENOMIC DNA]</scope>
</reference>
<feature type="domain" description="RNase III" evidence="11">
    <location>
        <begin position="26"/>
        <end position="154"/>
    </location>
</feature>
<dbReference type="AlphaFoldDB" id="D8R464"/>
<keyword evidence="8 9" id="KW-0694">RNA-binding</keyword>
<comment type="cofactor">
    <cofactor evidence="2">
        <name>Mg(2+)</name>
        <dbReference type="ChEBI" id="CHEBI:18420"/>
    </cofactor>
</comment>
<name>D8R464_SELML</name>
<evidence type="ECO:0000256" key="1">
    <source>
        <dbReference type="ARBA" id="ARBA00001936"/>
    </source>
</evidence>
<sequence length="524" mass="58570">IHNFSGLVSKGTEKLPHLRNRVERMMQAIQLRKAINYNIPASKILEALTAANCHEPYCYERIELLGDAYLKWAVSTRLYLKFSDFPEGELTITRGKIISNSALHYLALEKGLETYVRINPFVPGREPTDLQELSSKVLANVVEALIGAYYVHHGDKGARHVVEWLGIETGFSDAELQIARAGSVVSPEVLNSIDFEGLENTLGYSFRSRNLLAQALTHSSSRQASMVPIYERLEFIGDAVLDHLLTRHIYFSYKDLHPGRLTDLRCAALNSESFARAMVKHKLHAHILHESNDFHSQIKTYAKHALNMEENAIYSYGFGAVKAPKVLGDVFQSLVGAVYIDSGLNLDQVWKVFEPLLQPLVTPEAVPIHPVRELYELCDKHLKKLEWDYSLSGDLFLARALVGNKVLGRGTNVQKKMAKKLAAINAIAKLDKSASPLTPSQEEKASGEFSRQALHELCSQRGWPCPDYNTHSETGPAHAKMFTCTASVRIEQGEKQECIGQPRPTINKAKDSAARVLMETLQKS</sequence>
<dbReference type="FunCoup" id="D8R464">
    <property type="interactions" value="4"/>
</dbReference>
<dbReference type="PROSITE" id="PS50137">
    <property type="entry name" value="DS_RBD"/>
    <property type="match status" value="2"/>
</dbReference>
<accession>D8R464</accession>
<evidence type="ECO:0000256" key="3">
    <source>
        <dbReference type="ARBA" id="ARBA00022722"/>
    </source>
</evidence>
<evidence type="ECO:0000256" key="4">
    <source>
        <dbReference type="ARBA" id="ARBA00022723"/>
    </source>
</evidence>
<keyword evidence="3" id="KW-0540">Nuclease</keyword>
<evidence type="ECO:0000256" key="2">
    <source>
        <dbReference type="ARBA" id="ARBA00001946"/>
    </source>
</evidence>
<dbReference type="PANTHER" id="PTHR14950:SF37">
    <property type="entry name" value="ENDORIBONUCLEASE DICER"/>
    <property type="match status" value="1"/>
</dbReference>
<dbReference type="Gene3D" id="1.10.1520.10">
    <property type="entry name" value="Ribonuclease III domain"/>
    <property type="match status" value="2"/>
</dbReference>
<dbReference type="InterPro" id="IPR036389">
    <property type="entry name" value="RNase_III_sf"/>
</dbReference>
<dbReference type="InterPro" id="IPR000999">
    <property type="entry name" value="RNase_III_dom"/>
</dbReference>
<dbReference type="KEGG" id="smo:SELMODRAFT_84784"/>
<keyword evidence="13" id="KW-1185">Reference proteome</keyword>
<evidence type="ECO:0000313" key="13">
    <source>
        <dbReference type="Proteomes" id="UP000001514"/>
    </source>
</evidence>
<dbReference type="Gene3D" id="3.30.160.20">
    <property type="match status" value="2"/>
</dbReference>
<dbReference type="GO" id="GO:0004525">
    <property type="term" value="F:ribonuclease III activity"/>
    <property type="evidence" value="ECO:0000318"/>
    <property type="project" value="GO_Central"/>
</dbReference>
<dbReference type="HOGENOM" id="CLU_000907_4_5_1"/>
<dbReference type="InParanoid" id="D8R464"/>
<dbReference type="EMBL" id="GL377571">
    <property type="protein sequence ID" value="EFJ33061.1"/>
    <property type="molecule type" value="Genomic_DNA"/>
</dbReference>
<dbReference type="SUPFAM" id="SSF69065">
    <property type="entry name" value="RNase III domain-like"/>
    <property type="match status" value="2"/>
</dbReference>
<comment type="cofactor">
    <cofactor evidence="1">
        <name>Mn(2+)</name>
        <dbReference type="ChEBI" id="CHEBI:29035"/>
    </cofactor>
</comment>
<proteinExistence type="predicted"/>
<keyword evidence="7" id="KW-0460">Magnesium</keyword>
<evidence type="ECO:0000259" key="10">
    <source>
        <dbReference type="PROSITE" id="PS50137"/>
    </source>
</evidence>
<evidence type="ECO:0000313" key="12">
    <source>
        <dbReference type="EMBL" id="EFJ33061.1"/>
    </source>
</evidence>
<keyword evidence="4" id="KW-0479">Metal-binding</keyword>
<evidence type="ECO:0000256" key="7">
    <source>
        <dbReference type="ARBA" id="ARBA00022842"/>
    </source>
</evidence>
<dbReference type="eggNOG" id="KOG0701">
    <property type="taxonomic scope" value="Eukaryota"/>
</dbReference>
<dbReference type="CDD" id="cd00593">
    <property type="entry name" value="RIBOc"/>
    <property type="match status" value="2"/>
</dbReference>
<dbReference type="OMA" id="NEICFHR"/>
<protein>
    <submittedName>
        <fullName evidence="12">Uncharacterized protein</fullName>
    </submittedName>
</protein>